<dbReference type="CDD" id="cd01650">
    <property type="entry name" value="RT_nLTR_like"/>
    <property type="match status" value="1"/>
</dbReference>
<dbReference type="PROSITE" id="PS50878">
    <property type="entry name" value="RT_POL"/>
    <property type="match status" value="1"/>
</dbReference>
<evidence type="ECO:0000313" key="2">
    <source>
        <dbReference type="EMBL" id="JAP73452.1"/>
    </source>
</evidence>
<dbReference type="GO" id="GO:0071897">
    <property type="term" value="P:DNA biosynthetic process"/>
    <property type="evidence" value="ECO:0007669"/>
    <property type="project" value="UniProtKB-ARBA"/>
</dbReference>
<dbReference type="Gene3D" id="3.60.10.10">
    <property type="entry name" value="Endonuclease/exonuclease/phosphatase"/>
    <property type="match status" value="1"/>
</dbReference>
<dbReference type="InterPro" id="IPR036691">
    <property type="entry name" value="Endo/exonu/phosph_ase_sf"/>
</dbReference>
<dbReference type="AlphaFoldDB" id="A0A131Y4N4"/>
<name>A0A131Y4N4_IXORI</name>
<dbReference type="EMBL" id="GEFM01002344">
    <property type="protein sequence ID" value="JAP73452.1"/>
    <property type="molecule type" value="mRNA"/>
</dbReference>
<proteinExistence type="evidence at transcript level"/>
<sequence length="1131" mass="130203">LKLDAPLRVATINVRGLAARRRQYQLSRLFAENELDIVAVQETKVESQEQTDRMVQPFRTLFNVCVAHSAGKSGGCCLFIRQSVGITETAVVSCASGRFVLCDFSFSNIEWRVLCVYAPNRERERKVFFEGLSAYLDSNKAIIFLGDFNCVCAPEDRANNVRIRDHSALFLNDMVAENALEDVACLSSKGSVQFTHFQGFSHARLDRAYISLDLVPLCDHYSVQPVSFSDHALVMFTLGHKEKMPRWNWSLWKLNSNLVKDEIFRAKVDELFKKLHDDELTMWGVKWELFKEEVKIKAVERSSILNYEKKNKEKELRRQLEVFLIEDSAKPGEFALEIRDIKNQLEVIDCEKYRGAVVRARSERLWLSEKPTKRALSEEKRQAQRNEIKEIQYKNMITRDKKTIERAFVDYYRDLFGQGAPMGEGFEGEFLSFMPRLEDHVRESLEAPISVRELEAAIDELSVGKTPGPDGLGARFYKEFKKEAAEALYEVLNEAYDKSILPPSFLKSHTVLIPKSDDAVKLLSVSSYRPICLTNVDYKIFMKVLARRLQNVIKSLVGPHQTCGIKVRTIFTNIHVARSILECCDTFERRVAMLQLDLEKAFDRVSHEFLFRILEHANVGSVILDGLKMAYAGCTTSLIVNKNLSVGVNVNSSVRQGCPLSPLLFAIYLEPFCLRIINSENIRGFTLQSSEVKVLSYADDVAVFCVDRESVREAVSVASSFCKNTGSAINWGKCAGFWHRSWDTTPHIFLNVQWTSLPVKYLGVPLEHYRDSTQMWNEATERVREKAENWKGKDLSMFARATVCNLFLVAKVWYILQVIAMSRLNVQKLHRVFAVFIWGSVWERSTRTNLFRAVQRGGLGLSHLFIRQIVSRFMFLRDQNDVFLRTVLQVRLRNALPEFVVSSSSLLCPSVQGFLREVVLSFQMLKVRFSLEYLNSVTRKRLYKDLVDVLLPVPLYRSLYCEGEGQDVLKRVKKMPVKPSVKSFFFQLHSGVLPVKPWLKDKGIFVPWSVNCILCKKPESIEHVFIECWDAVFHWDVLQRTLKKDLPLTAQGIRFLPVENENGIPYDMFMLLGLHSLWRTRMSVRHADVNVRPARDNFIESVAYIREVYRAMPEPPDWLPILNELVCLKRF</sequence>
<dbReference type="Pfam" id="PF00078">
    <property type="entry name" value="RVT_1"/>
    <property type="match status" value="1"/>
</dbReference>
<protein>
    <submittedName>
        <fullName evidence="2">Putative tick transposon</fullName>
    </submittedName>
</protein>
<dbReference type="PANTHER" id="PTHR31635">
    <property type="entry name" value="REVERSE TRANSCRIPTASE DOMAIN-CONTAINING PROTEIN-RELATED"/>
    <property type="match status" value="1"/>
</dbReference>
<dbReference type="InterPro" id="IPR000477">
    <property type="entry name" value="RT_dom"/>
</dbReference>
<dbReference type="InterPro" id="IPR005135">
    <property type="entry name" value="Endo/exonuclease/phosphatase"/>
</dbReference>
<dbReference type="PANTHER" id="PTHR31635:SF196">
    <property type="entry name" value="REVERSE TRANSCRIPTASE DOMAIN-CONTAINING PROTEIN-RELATED"/>
    <property type="match status" value="1"/>
</dbReference>
<dbReference type="GO" id="GO:0003824">
    <property type="term" value="F:catalytic activity"/>
    <property type="evidence" value="ECO:0007669"/>
    <property type="project" value="InterPro"/>
</dbReference>
<reference evidence="2" key="1">
    <citation type="submission" date="2016-02" db="EMBL/GenBank/DDBJ databases">
        <title>RNAseq analyses of the midgut from blood- or serum-fed Ixodes ricinus ticks.</title>
        <authorList>
            <person name="Perner J."/>
            <person name="Provaznik J."/>
            <person name="Schrenkova J."/>
            <person name="Urbanova V."/>
            <person name="Ribeiro J.M."/>
            <person name="Kopacek P."/>
        </authorList>
    </citation>
    <scope>NUCLEOTIDE SEQUENCE</scope>
    <source>
        <tissue evidence="2">Gut</tissue>
    </source>
</reference>
<feature type="domain" description="Reverse transcriptase" evidence="1">
    <location>
        <begin position="494"/>
        <end position="766"/>
    </location>
</feature>
<organism evidence="2">
    <name type="scientific">Ixodes ricinus</name>
    <name type="common">Common tick</name>
    <name type="synonym">Acarus ricinus</name>
    <dbReference type="NCBI Taxonomy" id="34613"/>
    <lineage>
        <taxon>Eukaryota</taxon>
        <taxon>Metazoa</taxon>
        <taxon>Ecdysozoa</taxon>
        <taxon>Arthropoda</taxon>
        <taxon>Chelicerata</taxon>
        <taxon>Arachnida</taxon>
        <taxon>Acari</taxon>
        <taxon>Parasitiformes</taxon>
        <taxon>Ixodida</taxon>
        <taxon>Ixodoidea</taxon>
        <taxon>Ixodidae</taxon>
        <taxon>Ixodinae</taxon>
        <taxon>Ixodes</taxon>
    </lineage>
</organism>
<feature type="non-terminal residue" evidence="2">
    <location>
        <position position="1"/>
    </location>
</feature>
<dbReference type="Pfam" id="PF03372">
    <property type="entry name" value="Exo_endo_phos"/>
    <property type="match status" value="1"/>
</dbReference>
<accession>A0A131Y4N4</accession>
<dbReference type="CDD" id="cd09076">
    <property type="entry name" value="L1-EN"/>
    <property type="match status" value="1"/>
</dbReference>
<dbReference type="SUPFAM" id="SSF56219">
    <property type="entry name" value="DNase I-like"/>
    <property type="match status" value="1"/>
</dbReference>
<dbReference type="SUPFAM" id="SSF56672">
    <property type="entry name" value="DNA/RNA polymerases"/>
    <property type="match status" value="1"/>
</dbReference>
<dbReference type="InterPro" id="IPR043502">
    <property type="entry name" value="DNA/RNA_pol_sf"/>
</dbReference>
<evidence type="ECO:0000259" key="1">
    <source>
        <dbReference type="PROSITE" id="PS50878"/>
    </source>
</evidence>